<evidence type="ECO:0000313" key="2">
    <source>
        <dbReference type="EMBL" id="MBH8565679.1"/>
    </source>
</evidence>
<evidence type="ECO:0000313" key="3">
    <source>
        <dbReference type="Proteomes" id="UP000632766"/>
    </source>
</evidence>
<reference evidence="2 3" key="1">
    <citation type="journal article" date="2021" name="Int. J. Syst. Evol. Microbiol.">
        <title>Amazonocrinis nigriterrae gen. nov., sp. nov., Atlanticothrix silvestris gen. nov., sp. nov. and Dendronalium phyllosphericum gen. nov., sp. nov., nostocacean cyanobacteria from Brazilian environments.</title>
        <authorList>
            <person name="Alvarenga D.O."/>
            <person name="Andreote A.P.D."/>
            <person name="Branco L.H.Z."/>
            <person name="Delbaje E."/>
            <person name="Cruz R.B."/>
            <person name="Varani A.M."/>
            <person name="Fiore M.F."/>
        </authorList>
    </citation>
    <scope>NUCLEOTIDE SEQUENCE [LARGE SCALE GENOMIC DNA]</scope>
    <source>
        <strain evidence="2 3">CENA67</strain>
    </source>
</reference>
<sequence length="72" mass="8095">MLNQAVNLIFVDSFAFVINATLGTVLRSKICNYSWDGKPQGETQTEEIKFNQTVSTPLSENMDDTDKSEYSI</sequence>
<dbReference type="Proteomes" id="UP000632766">
    <property type="component" value="Unassembled WGS sequence"/>
</dbReference>
<dbReference type="AlphaFoldDB" id="A0A8J7I013"/>
<keyword evidence="3" id="KW-1185">Reference proteome</keyword>
<feature type="region of interest" description="Disordered" evidence="1">
    <location>
        <begin position="51"/>
        <end position="72"/>
    </location>
</feature>
<gene>
    <name evidence="2" type="ORF">I8748_26485</name>
</gene>
<name>A0A8J7I013_9NOST</name>
<dbReference type="EMBL" id="JAECZC010000066">
    <property type="protein sequence ID" value="MBH8565679.1"/>
    <property type="molecule type" value="Genomic_DNA"/>
</dbReference>
<organism evidence="2 3">
    <name type="scientific">Amazonocrinis nigriterrae CENA67</name>
    <dbReference type="NCBI Taxonomy" id="2794033"/>
    <lineage>
        <taxon>Bacteria</taxon>
        <taxon>Bacillati</taxon>
        <taxon>Cyanobacteriota</taxon>
        <taxon>Cyanophyceae</taxon>
        <taxon>Nostocales</taxon>
        <taxon>Nostocaceae</taxon>
        <taxon>Amazonocrinis</taxon>
        <taxon>Amazonocrinis nigriterrae</taxon>
    </lineage>
</organism>
<proteinExistence type="predicted"/>
<accession>A0A8J7I013</accession>
<dbReference type="RefSeq" id="WP_198127468.1">
    <property type="nucleotide sequence ID" value="NZ_JAECZC010000066.1"/>
</dbReference>
<evidence type="ECO:0000256" key="1">
    <source>
        <dbReference type="SAM" id="MobiDB-lite"/>
    </source>
</evidence>
<comment type="caution">
    <text evidence="2">The sequence shown here is derived from an EMBL/GenBank/DDBJ whole genome shotgun (WGS) entry which is preliminary data.</text>
</comment>
<protein>
    <submittedName>
        <fullName evidence="2">Uncharacterized protein</fullName>
    </submittedName>
</protein>